<dbReference type="EMBL" id="BGZK01000609">
    <property type="protein sequence ID" value="GBP52743.1"/>
    <property type="molecule type" value="Genomic_DNA"/>
</dbReference>
<feature type="region of interest" description="Disordered" evidence="1">
    <location>
        <begin position="1"/>
        <end position="25"/>
    </location>
</feature>
<feature type="compositionally biased region" description="Polar residues" evidence="1">
    <location>
        <begin position="1"/>
        <end position="21"/>
    </location>
</feature>
<evidence type="ECO:0000313" key="2">
    <source>
        <dbReference type="EMBL" id="GBP52743.1"/>
    </source>
</evidence>
<evidence type="ECO:0000313" key="3">
    <source>
        <dbReference type="Proteomes" id="UP000299102"/>
    </source>
</evidence>
<sequence length="117" mass="13145">MKTQFPKTLTFASKARTTSTPEDPANEVIITRPHRFPSNYCDILNCCFRDAANQNRADRWRRAGAHVLGVFSKAPGEIEIARPALPAPFRLPALRPGEINDLAATNRKCATKRRRDL</sequence>
<keyword evidence="3" id="KW-1185">Reference proteome</keyword>
<accession>A0A4C1WP27</accession>
<organism evidence="2 3">
    <name type="scientific">Eumeta variegata</name>
    <name type="common">Bagworm moth</name>
    <name type="synonym">Eumeta japonica</name>
    <dbReference type="NCBI Taxonomy" id="151549"/>
    <lineage>
        <taxon>Eukaryota</taxon>
        <taxon>Metazoa</taxon>
        <taxon>Ecdysozoa</taxon>
        <taxon>Arthropoda</taxon>
        <taxon>Hexapoda</taxon>
        <taxon>Insecta</taxon>
        <taxon>Pterygota</taxon>
        <taxon>Neoptera</taxon>
        <taxon>Endopterygota</taxon>
        <taxon>Lepidoptera</taxon>
        <taxon>Glossata</taxon>
        <taxon>Ditrysia</taxon>
        <taxon>Tineoidea</taxon>
        <taxon>Psychidae</taxon>
        <taxon>Oiketicinae</taxon>
        <taxon>Eumeta</taxon>
    </lineage>
</organism>
<name>A0A4C1WP27_EUMVA</name>
<dbReference type="Proteomes" id="UP000299102">
    <property type="component" value="Unassembled WGS sequence"/>
</dbReference>
<evidence type="ECO:0000256" key="1">
    <source>
        <dbReference type="SAM" id="MobiDB-lite"/>
    </source>
</evidence>
<proteinExistence type="predicted"/>
<gene>
    <name evidence="2" type="ORF">EVAR_27684_1</name>
</gene>
<reference evidence="2 3" key="1">
    <citation type="journal article" date="2019" name="Commun. Biol.">
        <title>The bagworm genome reveals a unique fibroin gene that provides high tensile strength.</title>
        <authorList>
            <person name="Kono N."/>
            <person name="Nakamura H."/>
            <person name="Ohtoshi R."/>
            <person name="Tomita M."/>
            <person name="Numata K."/>
            <person name="Arakawa K."/>
        </authorList>
    </citation>
    <scope>NUCLEOTIDE SEQUENCE [LARGE SCALE GENOMIC DNA]</scope>
</reference>
<comment type="caution">
    <text evidence="2">The sequence shown here is derived from an EMBL/GenBank/DDBJ whole genome shotgun (WGS) entry which is preliminary data.</text>
</comment>
<dbReference type="AlphaFoldDB" id="A0A4C1WP27"/>
<protein>
    <submittedName>
        <fullName evidence="2">Uncharacterized protein</fullName>
    </submittedName>
</protein>